<dbReference type="FunFam" id="3.40.50.720:FF:000311">
    <property type="entry name" value="Ornithine cyclodeaminase"/>
    <property type="match status" value="1"/>
</dbReference>
<dbReference type="Gene3D" id="3.30.1780.10">
    <property type="entry name" value="ornithine cyclodeaminase, domain 1"/>
    <property type="match status" value="1"/>
</dbReference>
<evidence type="ECO:0000256" key="1">
    <source>
        <dbReference type="ARBA" id="ARBA00008903"/>
    </source>
</evidence>
<dbReference type="RefSeq" id="WP_340330209.1">
    <property type="nucleotide sequence ID" value="NZ_JAZHOF010000005.1"/>
</dbReference>
<dbReference type="GO" id="GO:0005737">
    <property type="term" value="C:cytoplasm"/>
    <property type="evidence" value="ECO:0007669"/>
    <property type="project" value="TreeGrafter"/>
</dbReference>
<comment type="similarity">
    <text evidence="1">Belongs to the ornithine cyclodeaminase/mu-crystallin family.</text>
</comment>
<name>A0AAW9RW53_9HYPH</name>
<dbReference type="PANTHER" id="PTHR13812:SF19">
    <property type="entry name" value="KETIMINE REDUCTASE MU-CRYSTALLIN"/>
    <property type="match status" value="1"/>
</dbReference>
<dbReference type="PIRSF" id="PIRSF001439">
    <property type="entry name" value="CryM"/>
    <property type="match status" value="1"/>
</dbReference>
<comment type="caution">
    <text evidence="2">The sequence shown here is derived from an EMBL/GenBank/DDBJ whole genome shotgun (WGS) entry which is preliminary data.</text>
</comment>
<evidence type="ECO:0000313" key="3">
    <source>
        <dbReference type="Proteomes" id="UP001378188"/>
    </source>
</evidence>
<sequence>MIAIDAETVHGLMDWHRVVEALRDGHRGPRPSIDDLLMRNEGSAFLIRASWVPGGAVGLKAVTVFPGNPNREPPLPAVQGQFLLFDGDTGAVTAAIDGAAITALKTAGDSALGSDLLSRRDVETLAMVGAGAMAEPLIRAHLSVRPSLRRIVIANRTVGRAEALKERLADTGCEIKTTASIDTAVAAGDVVSVATMTREPIIRGELLRPGAHLDLVGAYTPDMREADDEVFRRGRLFVDARETTVHEIGELMIPLAAGVISEDDIQGDLFEMVPGSAGRASPEEVTVYKNGGGAHLDLMTAGAIHHAWLQQHTL</sequence>
<accession>A0AAW9RW53</accession>
<keyword evidence="3" id="KW-1185">Reference proteome</keyword>
<dbReference type="Gene3D" id="3.40.50.720">
    <property type="entry name" value="NAD(P)-binding Rossmann-like Domain"/>
    <property type="match status" value="1"/>
</dbReference>
<gene>
    <name evidence="2" type="ORF">V3328_13550</name>
</gene>
<dbReference type="PANTHER" id="PTHR13812">
    <property type="entry name" value="KETIMINE REDUCTASE MU-CRYSTALLIN"/>
    <property type="match status" value="1"/>
</dbReference>
<dbReference type="SUPFAM" id="SSF51735">
    <property type="entry name" value="NAD(P)-binding Rossmann-fold domains"/>
    <property type="match status" value="1"/>
</dbReference>
<dbReference type="InterPro" id="IPR003462">
    <property type="entry name" value="ODC_Mu_crystall"/>
</dbReference>
<reference evidence="2 3" key="1">
    <citation type="submission" date="2024-02" db="EMBL/GenBank/DDBJ databases">
        <title>Genome analysis and characterization of Microbaculum marinisediminis sp. nov., isolated from marine sediment.</title>
        <authorList>
            <person name="Du Z.-J."/>
            <person name="Ye Y.-Q."/>
            <person name="Zhang Z.-R."/>
            <person name="Yuan S.-M."/>
            <person name="Zhang X.-Y."/>
        </authorList>
    </citation>
    <scope>NUCLEOTIDE SEQUENCE [LARGE SCALE GENOMIC DNA]</scope>
    <source>
        <strain evidence="2 3">SDUM1044001</strain>
    </source>
</reference>
<protein>
    <submittedName>
        <fullName evidence="2">Ornithine cyclodeaminase</fullName>
    </submittedName>
</protein>
<dbReference type="Proteomes" id="UP001378188">
    <property type="component" value="Unassembled WGS sequence"/>
</dbReference>
<dbReference type="GO" id="GO:0016491">
    <property type="term" value="F:oxidoreductase activity"/>
    <property type="evidence" value="ECO:0007669"/>
    <property type="project" value="UniProtKB-ARBA"/>
</dbReference>
<dbReference type="InterPro" id="IPR036291">
    <property type="entry name" value="NAD(P)-bd_dom_sf"/>
</dbReference>
<proteinExistence type="inferred from homology"/>
<dbReference type="InterPro" id="IPR023401">
    <property type="entry name" value="ODC_N"/>
</dbReference>
<dbReference type="GO" id="GO:0019752">
    <property type="term" value="P:carboxylic acid metabolic process"/>
    <property type="evidence" value="ECO:0007669"/>
    <property type="project" value="UniProtKB-ARBA"/>
</dbReference>
<dbReference type="Pfam" id="PF02423">
    <property type="entry name" value="OCD_Mu_crystall"/>
    <property type="match status" value="1"/>
</dbReference>
<evidence type="ECO:0000313" key="2">
    <source>
        <dbReference type="EMBL" id="MEJ8572510.1"/>
    </source>
</evidence>
<dbReference type="AlphaFoldDB" id="A0AAW9RW53"/>
<organism evidence="2 3">
    <name type="scientific">Microbaculum marinum</name>
    <dbReference type="NCBI Taxonomy" id="1764581"/>
    <lineage>
        <taxon>Bacteria</taxon>
        <taxon>Pseudomonadati</taxon>
        <taxon>Pseudomonadota</taxon>
        <taxon>Alphaproteobacteria</taxon>
        <taxon>Hyphomicrobiales</taxon>
        <taxon>Tepidamorphaceae</taxon>
        <taxon>Microbaculum</taxon>
    </lineage>
</organism>
<dbReference type="EMBL" id="JAZHOF010000005">
    <property type="protein sequence ID" value="MEJ8572510.1"/>
    <property type="molecule type" value="Genomic_DNA"/>
</dbReference>